<name>A0ABP0JUH1_9DINO</name>
<evidence type="ECO:0000313" key="2">
    <source>
        <dbReference type="EMBL" id="CAK9017634.1"/>
    </source>
</evidence>
<organism evidence="2 3">
    <name type="scientific">Durusdinium trenchii</name>
    <dbReference type="NCBI Taxonomy" id="1381693"/>
    <lineage>
        <taxon>Eukaryota</taxon>
        <taxon>Sar</taxon>
        <taxon>Alveolata</taxon>
        <taxon>Dinophyceae</taxon>
        <taxon>Suessiales</taxon>
        <taxon>Symbiodiniaceae</taxon>
        <taxon>Durusdinium</taxon>
    </lineage>
</organism>
<evidence type="ECO:0000313" key="3">
    <source>
        <dbReference type="Proteomes" id="UP001642464"/>
    </source>
</evidence>
<keyword evidence="1" id="KW-0472">Membrane</keyword>
<feature type="transmembrane region" description="Helical" evidence="1">
    <location>
        <begin position="12"/>
        <end position="32"/>
    </location>
</feature>
<dbReference type="PANTHER" id="PTHR33802:SF1">
    <property type="entry name" value="XK-RELATED PROTEIN"/>
    <property type="match status" value="1"/>
</dbReference>
<accession>A0ABP0JUH1</accession>
<evidence type="ECO:0000256" key="1">
    <source>
        <dbReference type="SAM" id="Phobius"/>
    </source>
</evidence>
<dbReference type="PANTHER" id="PTHR33802">
    <property type="entry name" value="SI:CH211-161H7.5-RELATED"/>
    <property type="match status" value="1"/>
</dbReference>
<dbReference type="EMBL" id="CAXAMM010008546">
    <property type="protein sequence ID" value="CAK9017634.1"/>
    <property type="molecule type" value="Genomic_DNA"/>
</dbReference>
<sequence length="295" mass="31251">MCWNGCGLDKIAVVVSFVLSLVMNGLGSSGALSGKSIGEISNEYPTYVTPDGLTFSIWAVIYTLELVLVVRQVSPDPHAEALLSQPGPSGCFSVRWRLVMVFMANGIWLPLYVNLCFGWALIVIIVYLGYLLSVYRDLNSKTASSFWEWLSFCAGIACNASWVLVATCANAFTFAGVLGWKDSFGVAGTPTAAAVVVVAVSVIGIFKAVLRSDLAWSLVVCWALAGVYRMQTGSDPDAFPEGALDRQLALVAIWCSSVTFLASLVGLFLGDNNGALQGLKGVTVAKPLATGALSP</sequence>
<keyword evidence="3" id="KW-1185">Reference proteome</keyword>
<feature type="transmembrane region" description="Helical" evidence="1">
    <location>
        <begin position="184"/>
        <end position="206"/>
    </location>
</feature>
<reference evidence="2 3" key="1">
    <citation type="submission" date="2024-02" db="EMBL/GenBank/DDBJ databases">
        <authorList>
            <person name="Chen Y."/>
            <person name="Shah S."/>
            <person name="Dougan E. K."/>
            <person name="Thang M."/>
            <person name="Chan C."/>
        </authorList>
    </citation>
    <scope>NUCLEOTIDE SEQUENCE [LARGE SCALE GENOMIC DNA]</scope>
</reference>
<gene>
    <name evidence="2" type="ORF">SCF082_LOCUS13723</name>
</gene>
<feature type="transmembrane region" description="Helical" evidence="1">
    <location>
        <begin position="251"/>
        <end position="270"/>
    </location>
</feature>
<protein>
    <submittedName>
        <fullName evidence="2">Uncharacterized protein</fullName>
    </submittedName>
</protein>
<feature type="transmembrane region" description="Helical" evidence="1">
    <location>
        <begin position="147"/>
        <end position="172"/>
    </location>
</feature>
<feature type="transmembrane region" description="Helical" evidence="1">
    <location>
        <begin position="117"/>
        <end position="135"/>
    </location>
</feature>
<keyword evidence="1" id="KW-1133">Transmembrane helix</keyword>
<comment type="caution">
    <text evidence="2">The sequence shown here is derived from an EMBL/GenBank/DDBJ whole genome shotgun (WGS) entry which is preliminary data.</text>
</comment>
<dbReference type="Proteomes" id="UP001642464">
    <property type="component" value="Unassembled WGS sequence"/>
</dbReference>
<proteinExistence type="predicted"/>
<keyword evidence="1" id="KW-0812">Transmembrane</keyword>
<feature type="transmembrane region" description="Helical" evidence="1">
    <location>
        <begin position="213"/>
        <end position="231"/>
    </location>
</feature>